<dbReference type="STRING" id="888832.HMPREF9420_1622"/>
<keyword evidence="2" id="KW-1185">Reference proteome</keyword>
<reference evidence="1 2" key="1">
    <citation type="submission" date="2010-12" db="EMBL/GenBank/DDBJ databases">
        <authorList>
            <person name="Muzny D."/>
            <person name="Qin X."/>
            <person name="Deng J."/>
            <person name="Jiang H."/>
            <person name="Liu Y."/>
            <person name="Qu J."/>
            <person name="Song X.-Z."/>
            <person name="Zhang L."/>
            <person name="Thornton R."/>
            <person name="Coyle M."/>
            <person name="Francisco L."/>
            <person name="Jackson L."/>
            <person name="Javaid M."/>
            <person name="Korchina V."/>
            <person name="Kovar C."/>
            <person name="Mata R."/>
            <person name="Mathew T."/>
            <person name="Ngo R."/>
            <person name="Nguyen L."/>
            <person name="Nguyen N."/>
            <person name="Okwuonu G."/>
            <person name="Ongeri F."/>
            <person name="Pham C."/>
            <person name="Simmons D."/>
            <person name="Wilczek-Boney K."/>
            <person name="Hale W."/>
            <person name="Jakkamsetti A."/>
            <person name="Pham P."/>
            <person name="Ruth R."/>
            <person name="San Lucas F."/>
            <person name="Warren J."/>
            <person name="Zhang J."/>
            <person name="Zhao Z."/>
            <person name="Zhou C."/>
            <person name="Zhu D."/>
            <person name="Lee S."/>
            <person name="Bess C."/>
            <person name="Blankenburg K."/>
            <person name="Forbes L."/>
            <person name="Fu Q."/>
            <person name="Gubbala S."/>
            <person name="Hirani K."/>
            <person name="Jayaseelan J.C."/>
            <person name="Lara F."/>
            <person name="Munidasa M."/>
            <person name="Palculict T."/>
            <person name="Patil S."/>
            <person name="Pu L.-L."/>
            <person name="Saada N."/>
            <person name="Tang L."/>
            <person name="Weissenberger G."/>
            <person name="Zhu Y."/>
            <person name="Hemphill L."/>
            <person name="Shang Y."/>
            <person name="Youmans B."/>
            <person name="Ayvaz T."/>
            <person name="Ross M."/>
            <person name="Santibanez J."/>
            <person name="Aqrawi P."/>
            <person name="Gross S."/>
            <person name="Joshi V."/>
            <person name="Fowler G."/>
            <person name="Nazareth L."/>
            <person name="Reid J."/>
            <person name="Worley K."/>
            <person name="Petrosino J."/>
            <person name="Highlander S."/>
            <person name="Gibbs R."/>
        </authorList>
    </citation>
    <scope>NUCLEOTIDE SEQUENCE [LARGE SCALE GENOMIC DNA]</scope>
    <source>
        <strain evidence="1 2">DSM 15606</strain>
    </source>
</reference>
<accession>E6MQ54</accession>
<name>E6MQ54_9BACT</name>
<organism evidence="1 2">
    <name type="scientific">Segatella salivae DSM 15606</name>
    <dbReference type="NCBI Taxonomy" id="888832"/>
    <lineage>
        <taxon>Bacteria</taxon>
        <taxon>Pseudomonadati</taxon>
        <taxon>Bacteroidota</taxon>
        <taxon>Bacteroidia</taxon>
        <taxon>Bacteroidales</taxon>
        <taxon>Prevotellaceae</taxon>
        <taxon>Segatella</taxon>
    </lineage>
</organism>
<comment type="caution">
    <text evidence="1">The sequence shown here is derived from an EMBL/GenBank/DDBJ whole genome shotgun (WGS) entry which is preliminary data.</text>
</comment>
<dbReference type="EMBL" id="AEQO01000136">
    <property type="protein sequence ID" value="EFV04258.1"/>
    <property type="molecule type" value="Genomic_DNA"/>
</dbReference>
<dbReference type="HOGENOM" id="CLU_3294486_0_0_10"/>
<sequence length="40" mass="4710">MLLSIKALLSYSFHLMFIVKDIAKIENLYPFSNRKNILSH</sequence>
<protein>
    <submittedName>
        <fullName evidence="1">Uncharacterized protein</fullName>
    </submittedName>
</protein>
<gene>
    <name evidence="1" type="ORF">HMPREF9420_1622</name>
</gene>
<dbReference type="Proteomes" id="UP000003874">
    <property type="component" value="Unassembled WGS sequence"/>
</dbReference>
<dbReference type="AlphaFoldDB" id="E6MQ54"/>
<evidence type="ECO:0000313" key="1">
    <source>
        <dbReference type="EMBL" id="EFV04258.1"/>
    </source>
</evidence>
<evidence type="ECO:0000313" key="2">
    <source>
        <dbReference type="Proteomes" id="UP000003874"/>
    </source>
</evidence>
<proteinExistence type="predicted"/>